<gene>
    <name evidence="1" type="ORF">I5E68_10595</name>
</gene>
<protein>
    <recommendedName>
        <fullName evidence="3">Phytoene synthase</fullName>
    </recommendedName>
</protein>
<name>A0A931MLT2_9SPHN</name>
<evidence type="ECO:0000313" key="2">
    <source>
        <dbReference type="Proteomes" id="UP000617634"/>
    </source>
</evidence>
<organism evidence="1 2">
    <name type="scientific">Novosphingobium aureum</name>
    <dbReference type="NCBI Taxonomy" id="2792964"/>
    <lineage>
        <taxon>Bacteria</taxon>
        <taxon>Pseudomonadati</taxon>
        <taxon>Pseudomonadota</taxon>
        <taxon>Alphaproteobacteria</taxon>
        <taxon>Sphingomonadales</taxon>
        <taxon>Sphingomonadaceae</taxon>
        <taxon>Novosphingobium</taxon>
    </lineage>
</organism>
<accession>A0A931MLT2</accession>
<sequence length="229" mass="24779">MSSPPGDVELERNLLEGLPAVARLALAYAPRASRLDTLALFALDARLANLLRHSREPMLAQLRMSWWRETLARDHTEWPAGEPLLAALARWQGGHRGMGALVDGWEALTAPAPLDAAAFEAMAQGRGAAFATLARALGRPHEAEAADLLGRQWALSDLAVRLRNPQECETVGGLAHEAAQLRTPRVSRALRPLGVVTALSLRRLEKGEEDAALSPMAMLRAMRVGLTGR</sequence>
<dbReference type="EMBL" id="JADZGI010000001">
    <property type="protein sequence ID" value="MBH0113396.1"/>
    <property type="molecule type" value="Genomic_DNA"/>
</dbReference>
<keyword evidence="2" id="KW-1185">Reference proteome</keyword>
<evidence type="ECO:0008006" key="3">
    <source>
        <dbReference type="Google" id="ProtNLM"/>
    </source>
</evidence>
<reference evidence="1" key="1">
    <citation type="submission" date="2020-11" db="EMBL/GenBank/DDBJ databases">
        <title>Novosphingobium aureum sp. nov., a marine bacterium isolated from sediment of a salt flat.</title>
        <authorList>
            <person name="Yoo Y."/>
            <person name="Kim J.-J."/>
        </authorList>
    </citation>
    <scope>NUCLEOTIDE SEQUENCE</scope>
    <source>
        <strain evidence="1">YJ-S2-02</strain>
    </source>
</reference>
<comment type="caution">
    <text evidence="1">The sequence shown here is derived from an EMBL/GenBank/DDBJ whole genome shotgun (WGS) entry which is preliminary data.</text>
</comment>
<proteinExistence type="predicted"/>
<evidence type="ECO:0000313" key="1">
    <source>
        <dbReference type="EMBL" id="MBH0113396.1"/>
    </source>
</evidence>
<dbReference type="AlphaFoldDB" id="A0A931MLT2"/>
<dbReference type="Proteomes" id="UP000617634">
    <property type="component" value="Unassembled WGS sequence"/>
</dbReference>